<evidence type="ECO:0000259" key="1">
    <source>
        <dbReference type="Pfam" id="PF08241"/>
    </source>
</evidence>
<name>A0A6N7IR15_9FIRM</name>
<protein>
    <submittedName>
        <fullName evidence="2">Methyltransferase domain-containing protein</fullName>
    </submittedName>
</protein>
<dbReference type="Gene3D" id="3.40.50.150">
    <property type="entry name" value="Vaccinia Virus protein VP39"/>
    <property type="match status" value="1"/>
</dbReference>
<dbReference type="InterPro" id="IPR013216">
    <property type="entry name" value="Methyltransf_11"/>
</dbReference>
<dbReference type="GO" id="GO:0032259">
    <property type="term" value="P:methylation"/>
    <property type="evidence" value="ECO:0007669"/>
    <property type="project" value="UniProtKB-KW"/>
</dbReference>
<dbReference type="SUPFAM" id="SSF53335">
    <property type="entry name" value="S-adenosyl-L-methionine-dependent methyltransferases"/>
    <property type="match status" value="1"/>
</dbReference>
<evidence type="ECO:0000313" key="3">
    <source>
        <dbReference type="Proteomes" id="UP000441717"/>
    </source>
</evidence>
<keyword evidence="2" id="KW-0808">Transferase</keyword>
<sequence length="269" mass="30787">MFRLRVVHDRCFICGAKSDFCLEEGITLFREARCNICGASLRNSDTAKAVIEVILGKTASLSECVGELSGINILEAQAVGPIYNLLKKLPRYVCFEYFDDVKPGEYKNGILCNDLENLTFGDSSFDLVITQDVFEHVANPGKAFFEIYRVLREGGYHIFTVPLHEGRPTKSRRGLPEVYHGDPLRKQGILVYTDWGDDICSLVDKYGFETLRIDAHIFYQPHEITDVDQSYSEYLVTPPLKYYRYNSIVFISQKRGNRVKRMINLLKVE</sequence>
<proteinExistence type="predicted"/>
<dbReference type="EMBL" id="WHYR01000020">
    <property type="protein sequence ID" value="MQL52351.1"/>
    <property type="molecule type" value="Genomic_DNA"/>
</dbReference>
<dbReference type="GO" id="GO:0008757">
    <property type="term" value="F:S-adenosylmethionine-dependent methyltransferase activity"/>
    <property type="evidence" value="ECO:0007669"/>
    <property type="project" value="InterPro"/>
</dbReference>
<dbReference type="Proteomes" id="UP000441717">
    <property type="component" value="Unassembled WGS sequence"/>
</dbReference>
<keyword evidence="3" id="KW-1185">Reference proteome</keyword>
<reference evidence="2 3" key="1">
    <citation type="submission" date="2019-10" db="EMBL/GenBank/DDBJ databases">
        <title>Comparative genomics of sulfur disproportionating microorganisms.</title>
        <authorList>
            <person name="Ward L.M."/>
            <person name="Bertran E."/>
            <person name="Johnston D."/>
        </authorList>
    </citation>
    <scope>NUCLEOTIDE SEQUENCE [LARGE SCALE GENOMIC DNA]</scope>
    <source>
        <strain evidence="2 3">DSM 14055</strain>
    </source>
</reference>
<feature type="domain" description="Methyltransferase type 11" evidence="1">
    <location>
        <begin position="110"/>
        <end position="159"/>
    </location>
</feature>
<dbReference type="CDD" id="cd02440">
    <property type="entry name" value="AdoMet_MTases"/>
    <property type="match status" value="1"/>
</dbReference>
<evidence type="ECO:0000313" key="2">
    <source>
        <dbReference type="EMBL" id="MQL52351.1"/>
    </source>
</evidence>
<comment type="caution">
    <text evidence="2">The sequence shown here is derived from an EMBL/GenBank/DDBJ whole genome shotgun (WGS) entry which is preliminary data.</text>
</comment>
<gene>
    <name evidence="2" type="ORF">GFC01_08740</name>
</gene>
<accession>A0A6N7IR15</accession>
<dbReference type="AlphaFoldDB" id="A0A6N7IR15"/>
<dbReference type="InterPro" id="IPR029063">
    <property type="entry name" value="SAM-dependent_MTases_sf"/>
</dbReference>
<keyword evidence="2" id="KW-0489">Methyltransferase</keyword>
<organism evidence="2 3">
    <name type="scientific">Desulfofundulus thermobenzoicus</name>
    <dbReference type="NCBI Taxonomy" id="29376"/>
    <lineage>
        <taxon>Bacteria</taxon>
        <taxon>Bacillati</taxon>
        <taxon>Bacillota</taxon>
        <taxon>Clostridia</taxon>
        <taxon>Eubacteriales</taxon>
        <taxon>Peptococcaceae</taxon>
        <taxon>Desulfofundulus</taxon>
    </lineage>
</organism>
<dbReference type="Pfam" id="PF08241">
    <property type="entry name" value="Methyltransf_11"/>
    <property type="match status" value="1"/>
</dbReference>